<keyword evidence="1" id="KW-0677">Repeat</keyword>
<evidence type="ECO:0000256" key="2">
    <source>
        <dbReference type="ARBA" id="ARBA00023043"/>
    </source>
</evidence>
<feature type="region of interest" description="Disordered" evidence="3">
    <location>
        <begin position="438"/>
        <end position="461"/>
    </location>
</feature>
<dbReference type="Gene3D" id="3.30.429.10">
    <property type="entry name" value="Macrophage Migration Inhibitory Factor"/>
    <property type="match status" value="1"/>
</dbReference>
<dbReference type="Pfam" id="PF14832">
    <property type="entry name" value="Tautomerase_3"/>
    <property type="match status" value="1"/>
</dbReference>
<feature type="region of interest" description="Disordered" evidence="3">
    <location>
        <begin position="211"/>
        <end position="244"/>
    </location>
</feature>
<keyword evidence="6" id="KW-1185">Reference proteome</keyword>
<feature type="compositionally biased region" description="Basic residues" evidence="3">
    <location>
        <begin position="671"/>
        <end position="681"/>
    </location>
</feature>
<evidence type="ECO:0000259" key="4">
    <source>
        <dbReference type="PROSITE" id="PS51299"/>
    </source>
</evidence>
<feature type="domain" description="HTH APSES-type" evidence="4">
    <location>
        <begin position="245"/>
        <end position="352"/>
    </location>
</feature>
<feature type="compositionally biased region" description="Basic residues" evidence="3">
    <location>
        <begin position="730"/>
        <end position="740"/>
    </location>
</feature>
<dbReference type="SMART" id="SM01252">
    <property type="entry name" value="KilA-N"/>
    <property type="match status" value="2"/>
</dbReference>
<name>A0ABQ0L4T2_MYCCL</name>
<evidence type="ECO:0000313" key="5">
    <source>
        <dbReference type="EMBL" id="GAT44861.1"/>
    </source>
</evidence>
<dbReference type="SUPFAM" id="SSF55331">
    <property type="entry name" value="Tautomerase/MIF"/>
    <property type="match status" value="1"/>
</dbReference>
<feature type="compositionally biased region" description="Polar residues" evidence="3">
    <location>
        <begin position="228"/>
        <end position="244"/>
    </location>
</feature>
<proteinExistence type="predicted"/>
<feature type="domain" description="HTH APSES-type" evidence="4">
    <location>
        <begin position="469"/>
        <end position="577"/>
    </location>
</feature>
<dbReference type="PANTHER" id="PTHR43828">
    <property type="entry name" value="ASPARAGINASE"/>
    <property type="match status" value="1"/>
</dbReference>
<dbReference type="InterPro" id="IPR036887">
    <property type="entry name" value="HTH_APSES_sf"/>
</dbReference>
<feature type="region of interest" description="Disordered" evidence="3">
    <location>
        <begin position="590"/>
        <end position="622"/>
    </location>
</feature>
<keyword evidence="2" id="KW-0040">ANK repeat</keyword>
<organism evidence="5 6">
    <name type="scientific">Mycena chlorophos</name>
    <name type="common">Agaric fungus</name>
    <name type="synonym">Agaricus chlorophos</name>
    <dbReference type="NCBI Taxonomy" id="658473"/>
    <lineage>
        <taxon>Eukaryota</taxon>
        <taxon>Fungi</taxon>
        <taxon>Dikarya</taxon>
        <taxon>Basidiomycota</taxon>
        <taxon>Agaricomycotina</taxon>
        <taxon>Agaricomycetes</taxon>
        <taxon>Agaricomycetidae</taxon>
        <taxon>Agaricales</taxon>
        <taxon>Marasmiineae</taxon>
        <taxon>Mycenaceae</taxon>
        <taxon>Mycena</taxon>
    </lineage>
</organism>
<accession>A0ABQ0L4T2</accession>
<dbReference type="Gene3D" id="3.10.260.10">
    <property type="entry name" value="Transcription regulator HTH, APSES-type DNA-binding domain"/>
    <property type="match status" value="2"/>
</dbReference>
<dbReference type="InterPro" id="IPR051642">
    <property type="entry name" value="SWI6-like"/>
</dbReference>
<feature type="compositionally biased region" description="Polar residues" evidence="3">
    <location>
        <begin position="444"/>
        <end position="453"/>
    </location>
</feature>
<dbReference type="PANTHER" id="PTHR43828:SF3">
    <property type="entry name" value="CHROMO DOMAIN-CONTAINING PROTEIN"/>
    <property type="match status" value="1"/>
</dbReference>
<dbReference type="InterPro" id="IPR014347">
    <property type="entry name" value="Tautomerase/MIF_sf"/>
</dbReference>
<feature type="region of interest" description="Disordered" evidence="3">
    <location>
        <begin position="643"/>
        <end position="704"/>
    </location>
</feature>
<evidence type="ECO:0000256" key="1">
    <source>
        <dbReference type="ARBA" id="ARBA00022737"/>
    </source>
</evidence>
<dbReference type="EMBL" id="DF840276">
    <property type="protein sequence ID" value="GAT44861.1"/>
    <property type="molecule type" value="Genomic_DNA"/>
</dbReference>
<dbReference type="SUPFAM" id="SSF54616">
    <property type="entry name" value="DNA-binding domain of Mlu1-box binding protein MBP1"/>
    <property type="match status" value="2"/>
</dbReference>
<dbReference type="InterPro" id="IPR003163">
    <property type="entry name" value="Tscrpt_reg_HTH_APSES-type"/>
</dbReference>
<feature type="region of interest" description="Disordered" evidence="3">
    <location>
        <begin position="353"/>
        <end position="383"/>
    </location>
</feature>
<evidence type="ECO:0000256" key="3">
    <source>
        <dbReference type="SAM" id="MobiDB-lite"/>
    </source>
</evidence>
<feature type="compositionally biased region" description="Gly residues" evidence="3">
    <location>
        <begin position="784"/>
        <end position="793"/>
    </location>
</feature>
<dbReference type="InterPro" id="IPR018004">
    <property type="entry name" value="KilA/APSES_HTH"/>
</dbReference>
<reference evidence="5" key="1">
    <citation type="submission" date="2014-09" db="EMBL/GenBank/DDBJ databases">
        <title>Genome sequence of the luminous mushroom Mycena chlorophos for searching fungal bioluminescence genes.</title>
        <authorList>
            <person name="Tanaka Y."/>
            <person name="Kasuga D."/>
            <person name="Oba Y."/>
            <person name="Hase S."/>
            <person name="Sato K."/>
            <person name="Oba Y."/>
            <person name="Sakakibara Y."/>
        </authorList>
    </citation>
    <scope>NUCLEOTIDE SEQUENCE</scope>
</reference>
<feature type="compositionally biased region" description="Pro residues" evidence="3">
    <location>
        <begin position="831"/>
        <end position="845"/>
    </location>
</feature>
<feature type="region of interest" description="Disordered" evidence="3">
    <location>
        <begin position="730"/>
        <end position="861"/>
    </location>
</feature>
<protein>
    <submittedName>
        <fullName evidence="5">4-oxalocrotonate tautomerase</fullName>
    </submittedName>
</protein>
<evidence type="ECO:0000313" key="6">
    <source>
        <dbReference type="Proteomes" id="UP000815677"/>
    </source>
</evidence>
<dbReference type="Proteomes" id="UP000815677">
    <property type="component" value="Unassembled WGS sequence"/>
</dbReference>
<dbReference type="InterPro" id="IPR028116">
    <property type="entry name" value="Cis-CaaD-like"/>
</dbReference>
<dbReference type="PROSITE" id="PS51299">
    <property type="entry name" value="HTH_APSES"/>
    <property type="match status" value="2"/>
</dbReference>
<gene>
    <name evidence="5" type="ORF">MCHLO_02464</name>
</gene>
<sequence>MPIHRWIVPKGLYTPADKEALANAISDIYEKHIGLPRFYVVVFFIEQEAHDFYYGGKPVGGAGKTQFVRVDIEHIARNFATDASVAEKHGFLDTYESVVAPWTKDRGVNWEVQIKDVCDRDLWHEDGRPPPAIGSVEEQIWKKENRPVPDEELAAIKATMTENPAGMQFPTFPDVLPGLSITQLSRDSLLQNQPDSLFWPAWAGAAMDEMASTSRAPGGSPAAALPDTTDTMGQAEPPSTSGPQIIHATYSNTPLYEMICKETAVMKRRSDSWMNATQILKVAGVEKGLRLRVLDQEKSKGRQEKVVGGNTKYQGTWIPLDRAIALCREYDCEDELRPLIDYVDDGREVAGPAIQEKKSTKNTSKIRAKATKSSLIPSPEQPKPEDLLLSFAASSVVAVEQPPSVPPEEHFSQAARRLIMPPRRPASQRAQPMLLLDEDEGESSKTGASSSAPTKVARTKATNTGTSKIFPTTYSGTLVWEMMCNGTAVMKRRSDSWLNATQILKVAGLEDKTKRAAAIDKDVRNGEHQKVPGFYTYQGTWIPLERGIALCRKYKCEDLLRPIIDFGEGEGGGEDEQALGVDGRMIAKKERTVDTSKKTVKRPKPQRFPPEPQDFLGEEEEEYAPVVPIKRKRERERELELEEQVVAEMDHDDQASIPRKRQRPSSSTIKTIRKPLVRARPRSPVEERDADGSEGEPIGLDDGGLMAALNNAWTQNADALDDANEEKRIARAKAKAKSKKRERERDGEQVAAAASAVGGSGSGSDGDERAGKRRHMSAEMDAGTGAGFDGGSSRGLVEEEGADDLTGHIVPNGHGSMPLPLPKHPQSRAPLPRPKPLPSPGPTPAHEPVVEAHAHLHAITF</sequence>